<gene>
    <name evidence="2" type="ORF">K2U94_11385</name>
</gene>
<evidence type="ECO:0000313" key="3">
    <source>
        <dbReference type="Proteomes" id="UP001139104"/>
    </source>
</evidence>
<dbReference type="RefSeq" id="WP_243067322.1">
    <property type="nucleotide sequence ID" value="NZ_JAIVFK010000065.1"/>
</dbReference>
<dbReference type="NCBIfam" id="TIGR02118">
    <property type="entry name" value="EthD family reductase"/>
    <property type="match status" value="1"/>
</dbReference>
<evidence type="ECO:0000313" key="2">
    <source>
        <dbReference type="EMBL" id="MCI4683364.1"/>
    </source>
</evidence>
<comment type="caution">
    <text evidence="2">The sequence shown here is derived from an EMBL/GenBank/DDBJ whole genome shotgun (WGS) entry which is preliminary data.</text>
</comment>
<dbReference type="Proteomes" id="UP001139104">
    <property type="component" value="Unassembled WGS sequence"/>
</dbReference>
<dbReference type="InterPro" id="IPR011008">
    <property type="entry name" value="Dimeric_a/b-barrel"/>
</dbReference>
<name>A0ABS9Z6R8_9HYPH</name>
<dbReference type="PANTHER" id="PTHR40260:SF2">
    <property type="entry name" value="BLR8190 PROTEIN"/>
    <property type="match status" value="1"/>
</dbReference>
<evidence type="ECO:0000259" key="1">
    <source>
        <dbReference type="Pfam" id="PF07110"/>
    </source>
</evidence>
<dbReference type="InterPro" id="IPR009799">
    <property type="entry name" value="EthD_dom"/>
</dbReference>
<dbReference type="EMBL" id="JAIVFP010000001">
    <property type="protein sequence ID" value="MCI4683364.1"/>
    <property type="molecule type" value="Genomic_DNA"/>
</dbReference>
<reference evidence="2" key="1">
    <citation type="journal article" date="2022" name="ISME J.">
        <title>Identification of active gaseous-alkane degraders at natural gas seeps.</title>
        <authorList>
            <person name="Farhan Ul Haque M."/>
            <person name="Hernandez M."/>
            <person name="Crombie A.T."/>
            <person name="Murrell J.C."/>
        </authorList>
    </citation>
    <scope>NUCLEOTIDE SEQUENCE</scope>
    <source>
        <strain evidence="2">PC2</strain>
    </source>
</reference>
<protein>
    <submittedName>
        <fullName evidence="2">EthD family reductase</fullName>
    </submittedName>
</protein>
<feature type="domain" description="EthD" evidence="1">
    <location>
        <begin position="22"/>
        <end position="100"/>
    </location>
</feature>
<dbReference type="Pfam" id="PF07110">
    <property type="entry name" value="EthD"/>
    <property type="match status" value="1"/>
</dbReference>
<keyword evidence="3" id="KW-1185">Reference proteome</keyword>
<dbReference type="SUPFAM" id="SSF54909">
    <property type="entry name" value="Dimeric alpha+beta barrel"/>
    <property type="match status" value="1"/>
</dbReference>
<sequence length="111" mass="12270">MTNDDDAEDEGGIKITVLYGQPKDPAAFEQYYAETHLPLVDEVDDLGPVELSMGLPGPDGSPPEFYRMAELWFENEDHLQSVTATAEWKRVVEDVPKFATGGAKVLVSKIE</sequence>
<dbReference type="Gene3D" id="3.30.70.100">
    <property type="match status" value="1"/>
</dbReference>
<proteinExistence type="predicted"/>
<dbReference type="PANTHER" id="PTHR40260">
    <property type="entry name" value="BLR8190 PROTEIN"/>
    <property type="match status" value="1"/>
</dbReference>
<organism evidence="2 3">
    <name type="scientific">Candidatus Rhodoblastus alkanivorans</name>
    <dbReference type="NCBI Taxonomy" id="2954117"/>
    <lineage>
        <taxon>Bacteria</taxon>
        <taxon>Pseudomonadati</taxon>
        <taxon>Pseudomonadota</taxon>
        <taxon>Alphaproteobacteria</taxon>
        <taxon>Hyphomicrobiales</taxon>
        <taxon>Rhodoblastaceae</taxon>
        <taxon>Rhodoblastus</taxon>
    </lineage>
</organism>
<accession>A0ABS9Z6R8</accession>